<dbReference type="InterPro" id="IPR032672">
    <property type="entry name" value="TmcA/NAT10/Kre33"/>
</dbReference>
<name>A0A076LVA6_9GAMM</name>
<evidence type="ECO:0000259" key="10">
    <source>
        <dbReference type="PROSITE" id="PS51186"/>
    </source>
</evidence>
<keyword evidence="7 9" id="KW-0694">RNA-binding</keyword>
<keyword evidence="6 9" id="KW-0067">ATP-binding</keyword>
<evidence type="ECO:0000256" key="4">
    <source>
        <dbReference type="ARBA" id="ARBA00022694"/>
    </source>
</evidence>
<dbReference type="InterPro" id="IPR000182">
    <property type="entry name" value="GNAT_dom"/>
</dbReference>
<dbReference type="InterPro" id="IPR016181">
    <property type="entry name" value="Acyl_CoA_acyltransferase"/>
</dbReference>
<dbReference type="Gene3D" id="3.40.50.300">
    <property type="entry name" value="P-loop containing nucleotide triphosphate hydrolases"/>
    <property type="match status" value="1"/>
</dbReference>
<dbReference type="Proteomes" id="UP000028681">
    <property type="component" value="Chromosome"/>
</dbReference>
<comment type="function">
    <text evidence="9">Catalyzes the formation of N(4)-acetylcytidine (ac(4)C) at the wobble position of tRNA(Met), by using acetyl-CoA as an acetyl donor and ATP (or GTP).</text>
</comment>
<evidence type="ECO:0000313" key="12">
    <source>
        <dbReference type="Proteomes" id="UP000028681"/>
    </source>
</evidence>
<comment type="subcellular location">
    <subcellularLocation>
        <location evidence="9">Cytoplasm</location>
    </subcellularLocation>
</comment>
<dbReference type="GO" id="GO:1990883">
    <property type="term" value="F:18S rRNA cytidine N-acetyltransferase activity"/>
    <property type="evidence" value="ECO:0007669"/>
    <property type="project" value="TreeGrafter"/>
</dbReference>
<dbReference type="EC" id="2.3.1.193" evidence="9"/>
<dbReference type="PROSITE" id="PS51186">
    <property type="entry name" value="GNAT"/>
    <property type="match status" value="1"/>
</dbReference>
<keyword evidence="4 9" id="KW-0819">tRNA processing</keyword>
<keyword evidence="5 9" id="KW-0547">Nucleotide-binding</keyword>
<accession>A0A076LVA6</accession>
<dbReference type="HAMAP" id="MF_01886">
    <property type="entry name" value="tRNA_acetyltr_TmcA"/>
    <property type="match status" value="1"/>
</dbReference>
<keyword evidence="1 9" id="KW-0963">Cytoplasm</keyword>
<dbReference type="GO" id="GO:0000049">
    <property type="term" value="F:tRNA binding"/>
    <property type="evidence" value="ECO:0007669"/>
    <property type="project" value="UniProtKB-UniRule"/>
</dbReference>
<dbReference type="Pfam" id="PF13718">
    <property type="entry name" value="GNAT_acetyltr_2"/>
    <property type="match status" value="2"/>
</dbReference>
<dbReference type="GO" id="GO:0005524">
    <property type="term" value="F:ATP binding"/>
    <property type="evidence" value="ECO:0007669"/>
    <property type="project" value="UniProtKB-UniRule"/>
</dbReference>
<dbReference type="InterPro" id="IPR003593">
    <property type="entry name" value="AAA+_ATPase"/>
</dbReference>
<feature type="binding site" evidence="9">
    <location>
        <begin position="477"/>
        <end position="479"/>
    </location>
    <ligand>
        <name>acetyl-CoA</name>
        <dbReference type="ChEBI" id="CHEBI:57288"/>
    </ligand>
</feature>
<evidence type="ECO:0000256" key="3">
    <source>
        <dbReference type="ARBA" id="ARBA00022679"/>
    </source>
</evidence>
<evidence type="ECO:0000256" key="1">
    <source>
        <dbReference type="ARBA" id="ARBA00022490"/>
    </source>
</evidence>
<reference evidence="11 12" key="1">
    <citation type="journal article" date="2012" name="PLoS ONE">
        <title>Edwardsiella comparative phylogenomics reveal the new intra/inter-species taxonomic relationships, virulence evolution and niche adaptation mechanisms.</title>
        <authorList>
            <person name="Yang M."/>
            <person name="Lv Y."/>
            <person name="Xiao J."/>
            <person name="Wu H."/>
            <person name="Zheng H."/>
            <person name="Liu Q."/>
            <person name="Zhang Y."/>
            <person name="Wang Q."/>
        </authorList>
    </citation>
    <scope>NUCLEOTIDE SEQUENCE [LARGE SCALE GENOMIC DNA]</scope>
    <source>
        <strain evidence="12">080813</strain>
    </source>
</reference>
<sequence length="673" mass="71822">MQTAAMLVYSGIPFCCPGVAMPLSASLPAMSRAGVRRLLVISGEADWCRRRAALALAPLADATWCGSPAPAGCQALPLTQIRTVLGRELGHCVLDWHPGCHAEALAALAGALRAGSWLILLTPPWSAWAQRPDDDSLRWSEREHPIATANFVHHLQRTLSDADGVTLWRQGEACPAPAPLRRAAWRAPDGAPTAQQRAILRTLRTPAAVNVVLGPRGRGKSTLSGMLAAELCGDCLLTAPARVAAERVQTAAGALPFVAPDLLLQRIEAGEALPGWLLIDEAAAIPTPLLQRLIAAFPHVLMTTTVQGYEGTGRGFLLKFCTALPDCRIHRLDRPLRWASGDPLEAWLNAALLFSDTCGAAAPVSALRWLDQEQWQTAPARMAAFYALLTSAHYRTSPLDLRRLMDAPGQRLCAALGEARVQGALWLVEEGGLSAALAQAVWAGERRPRGSLVAQSLAAHGGEADAPRLRSWRVSRIAVMPALRRRGVASALIAAALTQARAGAVDFVSVSFGYTDALWAFWQRSGFTLVRMGTQREASSGCYTAMALCPLTAAGEALTQRLARRLARDARWLMAQTGLALPLTQLTADLPDEADLRELDGFAHHARPYDSACPALLRFLACRPASALPPLLAQLLQAQGDLARLPPQGGISGRRALIAALRRALAAALAAEA</sequence>
<dbReference type="GO" id="GO:0002101">
    <property type="term" value="P:tRNA wobble cytosine modification"/>
    <property type="evidence" value="ECO:0007669"/>
    <property type="project" value="UniProtKB-UniRule"/>
</dbReference>
<dbReference type="AlphaFoldDB" id="A0A076LVA6"/>
<dbReference type="PANTHER" id="PTHR10925">
    <property type="entry name" value="N-ACETYLTRANSFERASE 10"/>
    <property type="match status" value="1"/>
</dbReference>
<dbReference type="InterPro" id="IPR027417">
    <property type="entry name" value="P-loop_NTPase"/>
</dbReference>
<dbReference type="CDD" id="cd04301">
    <property type="entry name" value="NAT_SF"/>
    <property type="match status" value="1"/>
</dbReference>
<dbReference type="GO" id="GO:0051392">
    <property type="term" value="F:tRNA cytidine N4-acetyltransferase activity"/>
    <property type="evidence" value="ECO:0007669"/>
    <property type="project" value="UniProtKB-UniRule"/>
</dbReference>
<dbReference type="Pfam" id="PF08351">
    <property type="entry name" value="TmcA_N"/>
    <property type="match status" value="1"/>
</dbReference>
<evidence type="ECO:0000256" key="9">
    <source>
        <dbReference type="HAMAP-Rule" id="MF_01886"/>
    </source>
</evidence>
<feature type="binding site" evidence="9">
    <location>
        <position position="337"/>
    </location>
    <ligand>
        <name>ATP</name>
        <dbReference type="ChEBI" id="CHEBI:30616"/>
    </ligand>
</feature>
<dbReference type="GO" id="GO:0051391">
    <property type="term" value="P:tRNA acetylation"/>
    <property type="evidence" value="ECO:0007669"/>
    <property type="project" value="UniProtKB-UniRule"/>
</dbReference>
<feature type="domain" description="N-acetyltransferase" evidence="10">
    <location>
        <begin position="372"/>
        <end position="549"/>
    </location>
</feature>
<dbReference type="InterPro" id="IPR007807">
    <property type="entry name" value="TcmA/NAT10_helicase"/>
</dbReference>
<dbReference type="HOGENOM" id="CLU_004652_1_1_6"/>
<evidence type="ECO:0000256" key="2">
    <source>
        <dbReference type="ARBA" id="ARBA00022555"/>
    </source>
</evidence>
<dbReference type="GO" id="GO:0005737">
    <property type="term" value="C:cytoplasm"/>
    <property type="evidence" value="ECO:0007669"/>
    <property type="project" value="UniProtKB-SubCell"/>
</dbReference>
<feature type="binding site" evidence="9">
    <location>
        <position position="524"/>
    </location>
    <ligand>
        <name>acetyl-CoA</name>
        <dbReference type="ChEBI" id="CHEBI:57288"/>
    </ligand>
</feature>
<dbReference type="InterPro" id="IPR024914">
    <property type="entry name" value="tRNA_acetyltr_TmcA"/>
</dbReference>
<keyword evidence="2 9" id="KW-0820">tRNA-binding</keyword>
<dbReference type="EMBL" id="CP006664">
    <property type="protein sequence ID" value="AIJ09474.1"/>
    <property type="molecule type" value="Genomic_DNA"/>
</dbReference>
<dbReference type="InterPro" id="IPR038321">
    <property type="entry name" value="TmcA_C_sf"/>
</dbReference>
<dbReference type="Gene3D" id="3.40.630.30">
    <property type="match status" value="1"/>
</dbReference>
<feature type="binding site" evidence="9">
    <location>
        <begin position="190"/>
        <end position="191"/>
    </location>
    <ligand>
        <name>ATP</name>
        <dbReference type="ChEBI" id="CHEBI:30616"/>
    </ligand>
</feature>
<keyword evidence="8 9" id="KW-0012">Acyltransferase</keyword>
<dbReference type="SMART" id="SM00382">
    <property type="entry name" value="AAA"/>
    <property type="match status" value="1"/>
</dbReference>
<keyword evidence="3 9" id="KW-0808">Transferase</keyword>
<dbReference type="InterPro" id="IPR013562">
    <property type="entry name" value="TmcA/NAT10_N"/>
</dbReference>
<evidence type="ECO:0000313" key="11">
    <source>
        <dbReference type="EMBL" id="AIJ09474.1"/>
    </source>
</evidence>
<comment type="similarity">
    <text evidence="9">Belongs to the TmcA family.</text>
</comment>
<dbReference type="SUPFAM" id="SSF55729">
    <property type="entry name" value="Acyl-CoA N-acyltransferases (Nat)"/>
    <property type="match status" value="1"/>
</dbReference>
<dbReference type="Gene3D" id="1.20.120.890">
    <property type="entry name" value="tRNA(Met) cytidine acetyltransferase, tail domain"/>
    <property type="match status" value="1"/>
</dbReference>
<dbReference type="InterPro" id="IPR033442">
    <property type="entry name" value="TmcA_tRNA_bind"/>
</dbReference>
<proteinExistence type="inferred from homology"/>
<evidence type="ECO:0000256" key="5">
    <source>
        <dbReference type="ARBA" id="ARBA00022741"/>
    </source>
</evidence>
<dbReference type="KEGG" id="ete:ETEE_3045"/>
<comment type="catalytic activity">
    <reaction evidence="9">
        <text>cytidine(34) in elongator tRNA(Met) + acetyl-CoA + ATP + H2O = N(4)-acetylcytidine(34) in elongator tRNA(Met) + ADP + phosphate + CoA + H(+)</text>
        <dbReference type="Rhea" id="RHEA:43788"/>
        <dbReference type="Rhea" id="RHEA-COMP:10693"/>
        <dbReference type="Rhea" id="RHEA-COMP:10694"/>
        <dbReference type="ChEBI" id="CHEBI:15377"/>
        <dbReference type="ChEBI" id="CHEBI:15378"/>
        <dbReference type="ChEBI" id="CHEBI:30616"/>
        <dbReference type="ChEBI" id="CHEBI:43474"/>
        <dbReference type="ChEBI" id="CHEBI:57287"/>
        <dbReference type="ChEBI" id="CHEBI:57288"/>
        <dbReference type="ChEBI" id="CHEBI:74900"/>
        <dbReference type="ChEBI" id="CHEBI:82748"/>
        <dbReference type="ChEBI" id="CHEBI:456216"/>
        <dbReference type="EC" id="2.3.1.193"/>
    </reaction>
</comment>
<evidence type="ECO:0000256" key="8">
    <source>
        <dbReference type="ARBA" id="ARBA00023315"/>
    </source>
</evidence>
<dbReference type="SUPFAM" id="SSF52540">
    <property type="entry name" value="P-loop containing nucleoside triphosphate hydrolases"/>
    <property type="match status" value="1"/>
</dbReference>
<dbReference type="GO" id="GO:1904812">
    <property type="term" value="P:rRNA acetylation involved in maturation of SSU-rRNA"/>
    <property type="evidence" value="ECO:0007669"/>
    <property type="project" value="TreeGrafter"/>
</dbReference>
<feature type="binding site" evidence="9">
    <location>
        <position position="196"/>
    </location>
    <ligand>
        <name>ATP</name>
        <dbReference type="ChEBI" id="CHEBI:30616"/>
    </ligand>
</feature>
<dbReference type="Pfam" id="PF17176">
    <property type="entry name" value="tRNA_bind_3"/>
    <property type="match status" value="1"/>
</dbReference>
<dbReference type="Gene3D" id="3.40.50.11040">
    <property type="match status" value="1"/>
</dbReference>
<comment type="caution">
    <text evidence="9">Lacks conserved residue(s) required for the propagation of feature annotation.</text>
</comment>
<gene>
    <name evidence="9" type="primary">tmcA</name>
    <name evidence="11" type="ORF">ETEE_3045</name>
</gene>
<protein>
    <recommendedName>
        <fullName evidence="9">tRNA(Met) cytidine acetyltransferase TmcA</fullName>
        <ecNumber evidence="9">2.3.1.193</ecNumber>
    </recommendedName>
</protein>
<evidence type="ECO:0000256" key="6">
    <source>
        <dbReference type="ARBA" id="ARBA00022840"/>
    </source>
</evidence>
<organism evidence="11 12">
    <name type="scientific">Edwardsiella anguillarum ET080813</name>
    <dbReference type="NCBI Taxonomy" id="667120"/>
    <lineage>
        <taxon>Bacteria</taxon>
        <taxon>Pseudomonadati</taxon>
        <taxon>Pseudomonadota</taxon>
        <taxon>Gammaproteobacteria</taxon>
        <taxon>Enterobacterales</taxon>
        <taxon>Hafniaceae</taxon>
        <taxon>Edwardsiella</taxon>
    </lineage>
</organism>
<dbReference type="PANTHER" id="PTHR10925:SF5">
    <property type="entry name" value="RNA CYTIDINE ACETYLTRANSFERASE"/>
    <property type="match status" value="1"/>
</dbReference>
<dbReference type="Pfam" id="PF05127">
    <property type="entry name" value="NAT10_TcmA_helicase"/>
    <property type="match status" value="1"/>
</dbReference>
<evidence type="ECO:0000256" key="7">
    <source>
        <dbReference type="ARBA" id="ARBA00022884"/>
    </source>
</evidence>